<protein>
    <submittedName>
        <fullName evidence="1">Uncharacterized protein</fullName>
    </submittedName>
</protein>
<evidence type="ECO:0000313" key="1">
    <source>
        <dbReference type="EMBL" id="MBB6672191.1"/>
    </source>
</evidence>
<keyword evidence="2" id="KW-1185">Reference proteome</keyword>
<dbReference type="EMBL" id="JACJVP010000025">
    <property type="protein sequence ID" value="MBB6672191.1"/>
    <property type="molecule type" value="Genomic_DNA"/>
</dbReference>
<dbReference type="AlphaFoldDB" id="A0A7X0VFU9"/>
<comment type="caution">
    <text evidence="1">The sequence shown here is derived from an EMBL/GenBank/DDBJ whole genome shotgun (WGS) entry which is preliminary data.</text>
</comment>
<sequence>MYPQVKTPKKVTEKWLNRAFAPLTDYLDREYPEEAPKMMVYMTFLRNADQRFHYRNSRTKGSIFLDQSGELISCDADALQYEFERHAVVTVQRPPRAERFIHPNVTRWMTQRLSSEQERIYGEEVCIFLQEYWGPMVNFDFEDLKVGYPKRGRSVPYCLYLYPAAFPTLIAMQFVGDEIVEKRCNYAQYRRFEDRERDLMREGWHVITLIREILSEDPDQFRLYLSKAVQLAWLRDPVFELTEAGRRAAMKD</sequence>
<proteinExistence type="predicted"/>
<evidence type="ECO:0000313" key="2">
    <source>
        <dbReference type="Proteomes" id="UP000547209"/>
    </source>
</evidence>
<accession>A0A7X0VFU9</accession>
<gene>
    <name evidence="1" type="ORF">H7C19_16040</name>
</gene>
<name>A0A7X0VFU9_9BACL</name>
<reference evidence="1 2" key="1">
    <citation type="submission" date="2020-08" db="EMBL/GenBank/DDBJ databases">
        <title>Cohnella phylogeny.</title>
        <authorList>
            <person name="Dunlap C."/>
        </authorList>
    </citation>
    <scope>NUCLEOTIDE SEQUENCE [LARGE SCALE GENOMIC DNA]</scope>
    <source>
        <strain evidence="1 2">DSM 28246</strain>
    </source>
</reference>
<dbReference type="RefSeq" id="WP_185143660.1">
    <property type="nucleotide sequence ID" value="NZ_JACJVP010000025.1"/>
</dbReference>
<dbReference type="Proteomes" id="UP000547209">
    <property type="component" value="Unassembled WGS sequence"/>
</dbReference>
<organism evidence="1 2">
    <name type="scientific">Cohnella nanjingensis</name>
    <dbReference type="NCBI Taxonomy" id="1387779"/>
    <lineage>
        <taxon>Bacteria</taxon>
        <taxon>Bacillati</taxon>
        <taxon>Bacillota</taxon>
        <taxon>Bacilli</taxon>
        <taxon>Bacillales</taxon>
        <taxon>Paenibacillaceae</taxon>
        <taxon>Cohnella</taxon>
    </lineage>
</organism>